<proteinExistence type="inferred from homology"/>
<evidence type="ECO:0000256" key="5">
    <source>
        <dbReference type="ARBA" id="ARBA00022645"/>
    </source>
</evidence>
<evidence type="ECO:0000256" key="8">
    <source>
        <dbReference type="ARBA" id="ARBA00022729"/>
    </source>
</evidence>
<evidence type="ECO:0000256" key="10">
    <source>
        <dbReference type="ARBA" id="ARBA00022833"/>
    </source>
</evidence>
<feature type="compositionally biased region" description="Polar residues" evidence="17">
    <location>
        <begin position="584"/>
        <end position="593"/>
    </location>
</feature>
<evidence type="ECO:0000256" key="6">
    <source>
        <dbReference type="ARBA" id="ARBA00022670"/>
    </source>
</evidence>
<keyword evidence="11" id="KW-0482">Metalloprotease</keyword>
<accession>A0A077R1X3</accession>
<evidence type="ECO:0000256" key="9">
    <source>
        <dbReference type="ARBA" id="ARBA00022801"/>
    </source>
</evidence>
<evidence type="ECO:0000256" key="1">
    <source>
        <dbReference type="ARBA" id="ARBA00001947"/>
    </source>
</evidence>
<evidence type="ECO:0000256" key="14">
    <source>
        <dbReference type="ARBA" id="ARBA00026187"/>
    </source>
</evidence>
<dbReference type="GO" id="GO:0006508">
    <property type="term" value="P:proteolysis"/>
    <property type="evidence" value="ECO:0007669"/>
    <property type="project" value="UniProtKB-KW"/>
</dbReference>
<dbReference type="CDD" id="cd03860">
    <property type="entry name" value="M14_CP_A-B_like"/>
    <property type="match status" value="1"/>
</dbReference>
<evidence type="ECO:0000259" key="19">
    <source>
        <dbReference type="PROSITE" id="PS52035"/>
    </source>
</evidence>
<protein>
    <recommendedName>
        <fullName evidence="14">Inactive metallocarboxypeptidase ECM14</fullName>
    </recommendedName>
    <alternativeName>
        <fullName evidence="15">Inactive metallocarboxypeptidase ecm14</fullName>
    </alternativeName>
</protein>
<dbReference type="PRINTS" id="PR00765">
    <property type="entry name" value="CRBOXYPTASEA"/>
</dbReference>
<dbReference type="AlphaFoldDB" id="A0A077R1X3"/>
<feature type="compositionally biased region" description="Low complexity" evidence="17">
    <location>
        <begin position="276"/>
        <end position="292"/>
    </location>
</feature>
<evidence type="ECO:0000256" key="18">
    <source>
        <dbReference type="SAM" id="SignalP"/>
    </source>
</evidence>
<feature type="active site" description="Proton donor/acceptor" evidence="16">
    <location>
        <position position="614"/>
    </location>
</feature>
<keyword evidence="10" id="KW-0862">Zinc</keyword>
<evidence type="ECO:0000256" key="4">
    <source>
        <dbReference type="ARBA" id="ARBA00022525"/>
    </source>
</evidence>
<organism evidence="20">
    <name type="scientific">Melanopsichium pennsylvanicum 4</name>
    <dbReference type="NCBI Taxonomy" id="1398559"/>
    <lineage>
        <taxon>Eukaryota</taxon>
        <taxon>Fungi</taxon>
        <taxon>Dikarya</taxon>
        <taxon>Basidiomycota</taxon>
        <taxon>Ustilaginomycotina</taxon>
        <taxon>Ustilaginomycetes</taxon>
        <taxon>Ustilaginales</taxon>
        <taxon>Ustilaginaceae</taxon>
        <taxon>Melanopsichium</taxon>
    </lineage>
</organism>
<name>A0A077R1X3_9BASI</name>
<feature type="domain" description="Peptidase M14" evidence="19">
    <location>
        <begin position="202"/>
        <end position="648"/>
    </location>
</feature>
<dbReference type="FunFam" id="3.40.630.10:FF:000084">
    <property type="entry name" value="Carboxypeptidase B2"/>
    <property type="match status" value="1"/>
</dbReference>
<keyword evidence="12" id="KW-1015">Disulfide bond</keyword>
<dbReference type="Pfam" id="PF00246">
    <property type="entry name" value="Peptidase_M14"/>
    <property type="match status" value="2"/>
</dbReference>
<keyword evidence="5" id="KW-0121">Carboxypeptidase</keyword>
<dbReference type="PROSITE" id="PS52035">
    <property type="entry name" value="PEPTIDASE_M14"/>
    <property type="match status" value="1"/>
</dbReference>
<evidence type="ECO:0000256" key="17">
    <source>
        <dbReference type="SAM" id="MobiDB-lite"/>
    </source>
</evidence>
<dbReference type="GO" id="GO:0008270">
    <property type="term" value="F:zinc ion binding"/>
    <property type="evidence" value="ECO:0007669"/>
    <property type="project" value="InterPro"/>
</dbReference>
<feature type="signal peptide" evidence="18">
    <location>
        <begin position="1"/>
        <end position="27"/>
    </location>
</feature>
<comment type="similarity">
    <text evidence="3 16">Belongs to the peptidase M14 family.</text>
</comment>
<dbReference type="SUPFAM" id="SSF53187">
    <property type="entry name" value="Zn-dependent exopeptidases"/>
    <property type="match status" value="1"/>
</dbReference>
<comment type="function">
    <text evidence="13">Inactive carboxypeptidase that may play a role in cell wall organization and biogenesis.</text>
</comment>
<evidence type="ECO:0000256" key="3">
    <source>
        <dbReference type="ARBA" id="ARBA00005988"/>
    </source>
</evidence>
<comment type="subcellular location">
    <subcellularLocation>
        <location evidence="2">Secreted</location>
    </subcellularLocation>
</comment>
<dbReference type="GO" id="GO:0004181">
    <property type="term" value="F:metallocarboxypeptidase activity"/>
    <property type="evidence" value="ECO:0007669"/>
    <property type="project" value="InterPro"/>
</dbReference>
<feature type="region of interest" description="Disordered" evidence="17">
    <location>
        <begin position="244"/>
        <end position="292"/>
    </location>
</feature>
<feature type="region of interest" description="Disordered" evidence="17">
    <location>
        <begin position="583"/>
        <end position="602"/>
    </location>
</feature>
<keyword evidence="9" id="KW-0378">Hydrolase</keyword>
<dbReference type="Gene3D" id="3.40.630.10">
    <property type="entry name" value="Zn peptidases"/>
    <property type="match status" value="1"/>
</dbReference>
<dbReference type="InterPro" id="IPR000834">
    <property type="entry name" value="Peptidase_M14"/>
</dbReference>
<dbReference type="PANTHER" id="PTHR11705:SF147">
    <property type="entry name" value="INACTIVE METALLOCARBOXYPEPTIDASE ECM14"/>
    <property type="match status" value="1"/>
</dbReference>
<dbReference type="GO" id="GO:0005615">
    <property type="term" value="C:extracellular space"/>
    <property type="evidence" value="ECO:0007669"/>
    <property type="project" value="TreeGrafter"/>
</dbReference>
<reference evidence="20" key="1">
    <citation type="journal article" date="2014" name="Genome Biol. Evol.">
        <title>Gene Loss Rather Than Gene Gain Is Associated with a Host Jump from Monocots to Dicots in the Smut Fungus Melanopsichium pennsylvanicum.</title>
        <authorList>
            <person name="Sharma R."/>
            <person name="Mishra B."/>
            <person name="Runge F."/>
            <person name="Thines M."/>
        </authorList>
    </citation>
    <scope>NUCLEOTIDE SEQUENCE</scope>
    <source>
        <strain evidence="20">4</strain>
    </source>
</reference>
<evidence type="ECO:0000256" key="2">
    <source>
        <dbReference type="ARBA" id="ARBA00004613"/>
    </source>
</evidence>
<keyword evidence="8 18" id="KW-0732">Signal</keyword>
<dbReference type="EMBL" id="HG529555">
    <property type="protein sequence ID" value="CDI52887.1"/>
    <property type="molecule type" value="Genomic_DNA"/>
</dbReference>
<evidence type="ECO:0000256" key="16">
    <source>
        <dbReference type="PROSITE-ProRule" id="PRU01379"/>
    </source>
</evidence>
<dbReference type="SMART" id="SM00631">
    <property type="entry name" value="Zn_pept"/>
    <property type="match status" value="1"/>
</dbReference>
<feature type="chain" id="PRO_5001722742" description="Inactive metallocarboxypeptidase ECM14" evidence="18">
    <location>
        <begin position="28"/>
        <end position="654"/>
    </location>
</feature>
<comment type="cofactor">
    <cofactor evidence="1">
        <name>Zn(2+)</name>
        <dbReference type="ChEBI" id="CHEBI:29105"/>
    </cofactor>
</comment>
<evidence type="ECO:0000256" key="11">
    <source>
        <dbReference type="ARBA" id="ARBA00023049"/>
    </source>
</evidence>
<evidence type="ECO:0000256" key="15">
    <source>
        <dbReference type="ARBA" id="ARBA00026213"/>
    </source>
</evidence>
<evidence type="ECO:0000256" key="13">
    <source>
        <dbReference type="ARBA" id="ARBA00025210"/>
    </source>
</evidence>
<feature type="compositionally biased region" description="Pro residues" evidence="17">
    <location>
        <begin position="249"/>
        <end position="263"/>
    </location>
</feature>
<keyword evidence="6" id="KW-0645">Protease</keyword>
<evidence type="ECO:0000256" key="12">
    <source>
        <dbReference type="ARBA" id="ARBA00023157"/>
    </source>
</evidence>
<evidence type="ECO:0000256" key="7">
    <source>
        <dbReference type="ARBA" id="ARBA00022723"/>
    </source>
</evidence>
<sequence>MRSFLLAAPIRLLAFSLSISLGATAAAQPHQHQQAFNLSSNHEIPSSRINFASTSSSSAVATFVGQKVVRFTTLSSAQHQQLLSQANTLGLDVWANKLSAACPRQDEQEEVYGCVDIRLASTDKYDYDSFGPSEGASSSHRVLNLLLQPFASHATPRVTTLIEDLDALVSSQQRSRDSLRSSSSSLLDEEAIMMEGQAWYEDYHTYDEITAYMRMLEKSYPMHAKVIELGKTYEGRPILALKLCENSPPIDPEPPTQPNPEPQPEPEPEPEPPSNPLSSNSTITSSHSSSSFSSAIANASGAKLGIVITGGSHAREWISTSTSLFFASDLLQAALGKPHASPATDAAFVSTSSELNNQEEGEGEDLTAFKRRGKKNRKKKKKSNRKTWTKSSALTTLKTFEITVIPIVNPDGYVYSWHKNRMWRKNRQPNRFPGGLFCKGVDLNRNFGFAFSSSSASSSLYNNNNDQSEELVLTPCSEMYAGAMAFSALETRAIGRYLQDAANNVKGYFDLHSYGQLLMYPFSYDCQETVADEEDLLELSLGAISALKSVHGRQFTTGKICQVYAQGGGNSVDWSYASTELVPNDQQDTSTNDGAGGGGGGGGKNKIKWSYSIELRDGGTYGFLLPKEQIRPAAEEVSAALAYMLNFIAKRDSH</sequence>
<keyword evidence="7" id="KW-0479">Metal-binding</keyword>
<dbReference type="PANTHER" id="PTHR11705">
    <property type="entry name" value="PROTEASE FAMILY M14 CARBOXYPEPTIDASE A,B"/>
    <property type="match status" value="1"/>
</dbReference>
<keyword evidence="4" id="KW-0964">Secreted</keyword>
<evidence type="ECO:0000313" key="20">
    <source>
        <dbReference type="EMBL" id="CDI52887.1"/>
    </source>
</evidence>